<dbReference type="AlphaFoldDB" id="A0A645FJ10"/>
<protein>
    <submittedName>
        <fullName evidence="1">Uncharacterized protein</fullName>
    </submittedName>
</protein>
<reference evidence="1" key="1">
    <citation type="submission" date="2019-08" db="EMBL/GenBank/DDBJ databases">
        <authorList>
            <person name="Kucharzyk K."/>
            <person name="Murdoch R.W."/>
            <person name="Higgins S."/>
            <person name="Loffler F."/>
        </authorList>
    </citation>
    <scope>NUCLEOTIDE SEQUENCE</scope>
</reference>
<name>A0A645FJ10_9ZZZZ</name>
<comment type="caution">
    <text evidence="1">The sequence shown here is derived from an EMBL/GenBank/DDBJ whole genome shotgun (WGS) entry which is preliminary data.</text>
</comment>
<organism evidence="1">
    <name type="scientific">bioreactor metagenome</name>
    <dbReference type="NCBI Taxonomy" id="1076179"/>
    <lineage>
        <taxon>unclassified sequences</taxon>
        <taxon>metagenomes</taxon>
        <taxon>ecological metagenomes</taxon>
    </lineage>
</organism>
<evidence type="ECO:0000313" key="1">
    <source>
        <dbReference type="EMBL" id="MPN12233.1"/>
    </source>
</evidence>
<dbReference type="EMBL" id="VSSQ01058535">
    <property type="protein sequence ID" value="MPN12233.1"/>
    <property type="molecule type" value="Genomic_DNA"/>
</dbReference>
<gene>
    <name evidence="1" type="ORF">SDC9_159545</name>
</gene>
<sequence length="88" mass="9837">MRINHYRLCLSITYHPNAAVSRKILDIILEFVSEIAVLKAVYCPLKAFLFVEIGKACPFCSQMGMIICPIKYITDTIGLGYASKKAAH</sequence>
<accession>A0A645FJ10</accession>
<proteinExistence type="predicted"/>